<comment type="subcellular location">
    <subcellularLocation>
        <location evidence="1">Cell membrane</location>
        <topology evidence="1">Multi-pass membrane protein</topology>
    </subcellularLocation>
</comment>
<evidence type="ECO:0000256" key="3">
    <source>
        <dbReference type="ARBA" id="ARBA00022692"/>
    </source>
</evidence>
<feature type="transmembrane region" description="Helical" evidence="6">
    <location>
        <begin position="12"/>
        <end position="39"/>
    </location>
</feature>
<evidence type="ECO:0000256" key="6">
    <source>
        <dbReference type="SAM" id="Phobius"/>
    </source>
</evidence>
<feature type="transmembrane region" description="Helical" evidence="6">
    <location>
        <begin position="98"/>
        <end position="116"/>
    </location>
</feature>
<dbReference type="Proteomes" id="UP000671995">
    <property type="component" value="Chromosome"/>
</dbReference>
<evidence type="ECO:0000256" key="4">
    <source>
        <dbReference type="ARBA" id="ARBA00022989"/>
    </source>
</evidence>
<evidence type="ECO:0000256" key="5">
    <source>
        <dbReference type="ARBA" id="ARBA00023136"/>
    </source>
</evidence>
<dbReference type="RefSeq" id="WP_210116842.1">
    <property type="nucleotide sequence ID" value="NZ_CP054257.1"/>
</dbReference>
<keyword evidence="2" id="KW-1003">Cell membrane</keyword>
<dbReference type="Pfam" id="PF03739">
    <property type="entry name" value="LptF_LptG"/>
    <property type="match status" value="1"/>
</dbReference>
<dbReference type="PANTHER" id="PTHR33529:SF6">
    <property type="entry name" value="YJGP_YJGQ FAMILY PERMEASE"/>
    <property type="match status" value="1"/>
</dbReference>
<evidence type="ECO:0000313" key="8">
    <source>
        <dbReference type="Proteomes" id="UP000671995"/>
    </source>
</evidence>
<gene>
    <name evidence="7" type="ORF">HRI96_07930</name>
</gene>
<dbReference type="PANTHER" id="PTHR33529">
    <property type="entry name" value="SLR0882 PROTEIN-RELATED"/>
    <property type="match status" value="1"/>
</dbReference>
<reference evidence="7" key="2">
    <citation type="journal article" date="2021" name="Microbiol. Resour. Announc.">
        <title>Complete Genome Sequences of Three Human Oral Treponema parvum Isolates.</title>
        <authorList>
            <person name="Zeng H."/>
            <person name="Watt R.M."/>
        </authorList>
    </citation>
    <scope>NUCLEOTIDE SEQUENCE</scope>
    <source>
        <strain evidence="7">ATCC 700773</strain>
    </source>
</reference>
<dbReference type="GO" id="GO:0043190">
    <property type="term" value="C:ATP-binding cassette (ABC) transporter complex"/>
    <property type="evidence" value="ECO:0007669"/>
    <property type="project" value="TreeGrafter"/>
</dbReference>
<organism evidence="7 8">
    <name type="scientific">Treponema parvum</name>
    <dbReference type="NCBI Taxonomy" id="138851"/>
    <lineage>
        <taxon>Bacteria</taxon>
        <taxon>Pseudomonadati</taxon>
        <taxon>Spirochaetota</taxon>
        <taxon>Spirochaetia</taxon>
        <taxon>Spirochaetales</taxon>
        <taxon>Treponemataceae</taxon>
        <taxon>Treponema</taxon>
    </lineage>
</organism>
<dbReference type="GO" id="GO:0015920">
    <property type="term" value="P:lipopolysaccharide transport"/>
    <property type="evidence" value="ECO:0007669"/>
    <property type="project" value="TreeGrafter"/>
</dbReference>
<evidence type="ECO:0000256" key="2">
    <source>
        <dbReference type="ARBA" id="ARBA00022475"/>
    </source>
</evidence>
<reference evidence="7" key="1">
    <citation type="submission" date="2020-05" db="EMBL/GenBank/DDBJ databases">
        <authorList>
            <person name="Zeng H."/>
            <person name="Chan Y.K."/>
            <person name="Watt R.M."/>
        </authorList>
    </citation>
    <scope>NUCLEOTIDE SEQUENCE</scope>
    <source>
        <strain evidence="7">ATCC 700773</strain>
    </source>
</reference>
<sequence length="358" mass="41128">MKLVLYLYRRFLSVFIGAALFFSFALLLVDLLMNLWKFILNQAALPDVLRIMLFYAPKTVWYAVPAAVLFASSYVLSDLYANNELTVIFASGISLRRFTFPLLILSLILSFSLFFFEDRIAAPFYAKKVELQNEVLKADKSKSNARIVVLSDYGRIVYKADFYDDGRQQLYKLYLVLRNEDRTPDCVIAADSALWDGFEQRWQLQSAVEYKVFDDGMKIVPIEEGIERRLTEPPETFRNNTVSMEEVNTREARQYLAHLKRTGLPSAEARSVYYKKFAFPFIVFIVVFLSVGLSGKTRKNVLLVSLFLCIGAAVLFYVTQMITMLLAKFGYIPPLLGAWFPVFLFVILSAVLLKYSRT</sequence>
<keyword evidence="3 6" id="KW-0812">Transmembrane</keyword>
<name>A0A975F0H1_9SPIR</name>
<feature type="transmembrane region" description="Helical" evidence="6">
    <location>
        <begin position="331"/>
        <end position="353"/>
    </location>
</feature>
<accession>A0A975F0H1</accession>
<protein>
    <submittedName>
        <fullName evidence="7">YjgP/YjgQ family permease</fullName>
    </submittedName>
</protein>
<dbReference type="InterPro" id="IPR005495">
    <property type="entry name" value="LptG/LptF_permease"/>
</dbReference>
<feature type="transmembrane region" description="Helical" evidence="6">
    <location>
        <begin position="59"/>
        <end position="77"/>
    </location>
</feature>
<evidence type="ECO:0000256" key="1">
    <source>
        <dbReference type="ARBA" id="ARBA00004651"/>
    </source>
</evidence>
<keyword evidence="4 6" id="KW-1133">Transmembrane helix</keyword>
<dbReference type="AlphaFoldDB" id="A0A975F0H1"/>
<dbReference type="EMBL" id="CP054257">
    <property type="protein sequence ID" value="QTQ12128.1"/>
    <property type="molecule type" value="Genomic_DNA"/>
</dbReference>
<proteinExistence type="predicted"/>
<feature type="transmembrane region" description="Helical" evidence="6">
    <location>
        <begin position="277"/>
        <end position="294"/>
    </location>
</feature>
<feature type="transmembrane region" description="Helical" evidence="6">
    <location>
        <begin position="301"/>
        <end position="319"/>
    </location>
</feature>
<keyword evidence="5 6" id="KW-0472">Membrane</keyword>
<evidence type="ECO:0000313" key="7">
    <source>
        <dbReference type="EMBL" id="QTQ12128.1"/>
    </source>
</evidence>